<dbReference type="RefSeq" id="WP_229779987.1">
    <property type="nucleotide sequence ID" value="NZ_BMPZ01000012.1"/>
</dbReference>
<dbReference type="InterPro" id="IPR036390">
    <property type="entry name" value="WH_DNA-bd_sf"/>
</dbReference>
<reference evidence="6" key="2">
    <citation type="submission" date="2020-09" db="EMBL/GenBank/DDBJ databases">
        <authorList>
            <person name="Sun Q."/>
            <person name="Ohkuma M."/>
        </authorList>
    </citation>
    <scope>NUCLEOTIDE SEQUENCE</scope>
    <source>
        <strain evidence="6">JCM 30804</strain>
    </source>
</reference>
<proteinExistence type="inferred from homology"/>
<dbReference type="PANTHER" id="PTHR30118:SF15">
    <property type="entry name" value="TRANSCRIPTIONAL REGULATORY PROTEIN"/>
    <property type="match status" value="1"/>
</dbReference>
<dbReference type="InterPro" id="IPR005119">
    <property type="entry name" value="LysR_subst-bd"/>
</dbReference>
<comment type="caution">
    <text evidence="6">The sequence shown here is derived from an EMBL/GenBank/DDBJ whole genome shotgun (WGS) entry which is preliminary data.</text>
</comment>
<dbReference type="Pfam" id="PF00126">
    <property type="entry name" value="HTH_1"/>
    <property type="match status" value="1"/>
</dbReference>
<dbReference type="Proteomes" id="UP000613743">
    <property type="component" value="Unassembled WGS sequence"/>
</dbReference>
<evidence type="ECO:0000313" key="7">
    <source>
        <dbReference type="Proteomes" id="UP000613743"/>
    </source>
</evidence>
<keyword evidence="7" id="KW-1185">Reference proteome</keyword>
<sequence>MSTISTSKAIQQLDLNLLKVFESLYRERNMTQTAKVLFITPSAVSHAMKRLREALGDPLFVRQGQLMQPTPACDRMAPQLLDGLIRIRQILQQCGAFDLATTEQTFSLSIHDALEAMTIPSIIKDVNQYAPNAKLASIKLDRDNMSRQLASGQIDVAIDVAMPLKSPIHHYKLSSDPFCVLMNANHKLASSLDQKSYIAAEHIAVSLRASGRVVEDLALQQQGVNRKIGVRCQNYQTAKDILKHSSALLTLPKLIAQQLVDRELVITHLPFQISDVETRLYWHKNTEEDEAMIWLRKLLIRKFDALKQ</sequence>
<keyword evidence="4" id="KW-0804">Transcription</keyword>
<dbReference type="PANTHER" id="PTHR30118">
    <property type="entry name" value="HTH-TYPE TRANSCRIPTIONAL REGULATOR LEUO-RELATED"/>
    <property type="match status" value="1"/>
</dbReference>
<evidence type="ECO:0000256" key="1">
    <source>
        <dbReference type="ARBA" id="ARBA00009437"/>
    </source>
</evidence>
<dbReference type="CDD" id="cd08417">
    <property type="entry name" value="PBP2_Nitroaromatics_like"/>
    <property type="match status" value="1"/>
</dbReference>
<keyword evidence="2" id="KW-0805">Transcription regulation</keyword>
<evidence type="ECO:0000259" key="5">
    <source>
        <dbReference type="PROSITE" id="PS50931"/>
    </source>
</evidence>
<dbReference type="GO" id="GO:0003677">
    <property type="term" value="F:DNA binding"/>
    <property type="evidence" value="ECO:0007669"/>
    <property type="project" value="UniProtKB-KW"/>
</dbReference>
<dbReference type="Gene3D" id="3.40.190.10">
    <property type="entry name" value="Periplasmic binding protein-like II"/>
    <property type="match status" value="2"/>
</dbReference>
<dbReference type="PROSITE" id="PS50931">
    <property type="entry name" value="HTH_LYSR"/>
    <property type="match status" value="1"/>
</dbReference>
<dbReference type="InterPro" id="IPR000847">
    <property type="entry name" value="LysR_HTH_N"/>
</dbReference>
<protein>
    <submittedName>
        <fullName evidence="6">Transcriptional regulator</fullName>
    </submittedName>
</protein>
<gene>
    <name evidence="6" type="ORF">GCM10009332_30840</name>
</gene>
<reference evidence="6" key="1">
    <citation type="journal article" date="2014" name="Int. J. Syst. Evol. Microbiol.">
        <title>Complete genome sequence of Corynebacterium casei LMG S-19264T (=DSM 44701T), isolated from a smear-ripened cheese.</title>
        <authorList>
            <consortium name="US DOE Joint Genome Institute (JGI-PGF)"/>
            <person name="Walter F."/>
            <person name="Albersmeier A."/>
            <person name="Kalinowski J."/>
            <person name="Ruckert C."/>
        </authorList>
    </citation>
    <scope>NUCLEOTIDE SEQUENCE</scope>
    <source>
        <strain evidence="6">JCM 30804</strain>
    </source>
</reference>
<dbReference type="InterPro" id="IPR037402">
    <property type="entry name" value="YidZ_PBP2"/>
</dbReference>
<evidence type="ECO:0000256" key="4">
    <source>
        <dbReference type="ARBA" id="ARBA00023163"/>
    </source>
</evidence>
<organism evidence="6 7">
    <name type="scientific">Shewanella gelidii</name>
    <dbReference type="NCBI Taxonomy" id="1642821"/>
    <lineage>
        <taxon>Bacteria</taxon>
        <taxon>Pseudomonadati</taxon>
        <taxon>Pseudomonadota</taxon>
        <taxon>Gammaproteobacteria</taxon>
        <taxon>Alteromonadales</taxon>
        <taxon>Shewanellaceae</taxon>
        <taxon>Shewanella</taxon>
    </lineage>
</organism>
<accession>A0A917NDG4</accession>
<evidence type="ECO:0000313" key="6">
    <source>
        <dbReference type="EMBL" id="GGI91363.1"/>
    </source>
</evidence>
<name>A0A917NDG4_9GAMM</name>
<keyword evidence="3" id="KW-0238">DNA-binding</keyword>
<evidence type="ECO:0000256" key="3">
    <source>
        <dbReference type="ARBA" id="ARBA00023125"/>
    </source>
</evidence>
<dbReference type="Pfam" id="PF03466">
    <property type="entry name" value="LysR_substrate"/>
    <property type="match status" value="1"/>
</dbReference>
<dbReference type="SUPFAM" id="SSF53850">
    <property type="entry name" value="Periplasmic binding protein-like II"/>
    <property type="match status" value="1"/>
</dbReference>
<dbReference type="InterPro" id="IPR050389">
    <property type="entry name" value="LysR-type_TF"/>
</dbReference>
<comment type="similarity">
    <text evidence="1">Belongs to the LysR transcriptional regulatory family.</text>
</comment>
<dbReference type="GO" id="GO:0003700">
    <property type="term" value="F:DNA-binding transcription factor activity"/>
    <property type="evidence" value="ECO:0007669"/>
    <property type="project" value="InterPro"/>
</dbReference>
<feature type="domain" description="HTH lysR-type" evidence="5">
    <location>
        <begin position="13"/>
        <end position="70"/>
    </location>
</feature>
<dbReference type="EMBL" id="BMPZ01000012">
    <property type="protein sequence ID" value="GGI91363.1"/>
    <property type="molecule type" value="Genomic_DNA"/>
</dbReference>
<evidence type="ECO:0000256" key="2">
    <source>
        <dbReference type="ARBA" id="ARBA00023015"/>
    </source>
</evidence>
<dbReference type="AlphaFoldDB" id="A0A917NDG4"/>
<dbReference type="Gene3D" id="1.10.10.10">
    <property type="entry name" value="Winged helix-like DNA-binding domain superfamily/Winged helix DNA-binding domain"/>
    <property type="match status" value="1"/>
</dbReference>
<dbReference type="InterPro" id="IPR036388">
    <property type="entry name" value="WH-like_DNA-bd_sf"/>
</dbReference>
<dbReference type="SUPFAM" id="SSF46785">
    <property type="entry name" value="Winged helix' DNA-binding domain"/>
    <property type="match status" value="1"/>
</dbReference>